<keyword evidence="6 8" id="KW-1133">Transmembrane helix</keyword>
<evidence type="ECO:0000256" key="8">
    <source>
        <dbReference type="SAM" id="Phobius"/>
    </source>
</evidence>
<dbReference type="AlphaFoldDB" id="A0A2G9WPG0"/>
<evidence type="ECO:0000313" key="10">
    <source>
        <dbReference type="Proteomes" id="UP000231070"/>
    </source>
</evidence>
<feature type="transmembrane region" description="Helical" evidence="8">
    <location>
        <begin position="180"/>
        <end position="198"/>
    </location>
</feature>
<evidence type="ECO:0000256" key="7">
    <source>
        <dbReference type="ARBA" id="ARBA00023136"/>
    </source>
</evidence>
<proteinExistence type="inferred from homology"/>
<keyword evidence="7 8" id="KW-0472">Membrane</keyword>
<feature type="transmembrane region" description="Helical" evidence="8">
    <location>
        <begin position="218"/>
        <end position="243"/>
    </location>
</feature>
<keyword evidence="10" id="KW-1185">Reference proteome</keyword>
<dbReference type="InterPro" id="IPR000522">
    <property type="entry name" value="ABC_transptr_permease_BtuC"/>
</dbReference>
<evidence type="ECO:0000256" key="3">
    <source>
        <dbReference type="ARBA" id="ARBA00022448"/>
    </source>
</evidence>
<dbReference type="GO" id="GO:0033214">
    <property type="term" value="P:siderophore-iron import into cell"/>
    <property type="evidence" value="ECO:0007669"/>
    <property type="project" value="TreeGrafter"/>
</dbReference>
<feature type="transmembrane region" description="Helical" evidence="8">
    <location>
        <begin position="292"/>
        <end position="310"/>
    </location>
</feature>
<feature type="transmembrane region" description="Helical" evidence="8">
    <location>
        <begin position="102"/>
        <end position="124"/>
    </location>
</feature>
<keyword evidence="5 8" id="KW-0812">Transmembrane</keyword>
<accession>A0A2G9WPG0</accession>
<feature type="transmembrane region" description="Helical" evidence="8">
    <location>
        <begin position="131"/>
        <end position="154"/>
    </location>
</feature>
<dbReference type="Pfam" id="PF01032">
    <property type="entry name" value="FecCD"/>
    <property type="match status" value="1"/>
</dbReference>
<dbReference type="GO" id="GO:0022857">
    <property type="term" value="F:transmembrane transporter activity"/>
    <property type="evidence" value="ECO:0007669"/>
    <property type="project" value="InterPro"/>
</dbReference>
<dbReference type="EMBL" id="NQVN01000046">
    <property type="protein sequence ID" value="PIO96202.1"/>
    <property type="molecule type" value="Genomic_DNA"/>
</dbReference>
<dbReference type="SUPFAM" id="SSF81345">
    <property type="entry name" value="ABC transporter involved in vitamin B12 uptake, BtuC"/>
    <property type="match status" value="1"/>
</dbReference>
<keyword evidence="4" id="KW-1003">Cell membrane</keyword>
<dbReference type="GO" id="GO:0005886">
    <property type="term" value="C:plasma membrane"/>
    <property type="evidence" value="ECO:0007669"/>
    <property type="project" value="UniProtKB-SubCell"/>
</dbReference>
<sequence length="316" mass="32269">MLLSAIVVATAVLVVASLVTGGGYGWSDVLTMEGDGALVLAASRVPRTLALLLSGAGLAVSGILMQMIARNRFVEPSTAGTVEAASLGILLTLLLMPGAPVIARMLVAALVALAGSGLFLMLLGRLPLGSALMVPLVGIMLGGIFEAVTSFLAYRFDLLQSLGAFGSGDFSIVLRGRYEFLWIIAGLVAAAYATAARFTILGMGEAVAIGVGLNYRRLIIFGLIIVSVVTAAVVVTVGAVPFVGLIVPNVVSLLLGDDLRRSLPVVAAGGALLVLASDIAGRLVIAPYEIPVGTIMGVVGSLGFLMLIFGRRSHAA</sequence>
<dbReference type="Gene3D" id="1.10.3470.10">
    <property type="entry name" value="ABC transporter involved in vitamin B12 uptake, BtuC"/>
    <property type="match status" value="1"/>
</dbReference>
<feature type="transmembrane region" description="Helical" evidence="8">
    <location>
        <begin position="263"/>
        <end position="285"/>
    </location>
</feature>
<evidence type="ECO:0000256" key="5">
    <source>
        <dbReference type="ARBA" id="ARBA00022692"/>
    </source>
</evidence>
<comment type="similarity">
    <text evidence="2">Belongs to the binding-protein-dependent transport system permease family. FecCD subfamily.</text>
</comment>
<evidence type="ECO:0000256" key="1">
    <source>
        <dbReference type="ARBA" id="ARBA00004651"/>
    </source>
</evidence>
<evidence type="ECO:0000256" key="6">
    <source>
        <dbReference type="ARBA" id="ARBA00022989"/>
    </source>
</evidence>
<dbReference type="PANTHER" id="PTHR30472">
    <property type="entry name" value="FERRIC ENTEROBACTIN TRANSPORT SYSTEM PERMEASE PROTEIN"/>
    <property type="match status" value="1"/>
</dbReference>
<name>A0A2G9WPG0_9HYPH</name>
<protein>
    <submittedName>
        <fullName evidence="9">Iron ABC transporter permease</fullName>
    </submittedName>
</protein>
<evidence type="ECO:0000256" key="4">
    <source>
        <dbReference type="ARBA" id="ARBA00022475"/>
    </source>
</evidence>
<comment type="subcellular location">
    <subcellularLocation>
        <location evidence="1">Cell membrane</location>
        <topology evidence="1">Multi-pass membrane protein</topology>
    </subcellularLocation>
</comment>
<organism evidence="9 10">
    <name type="scientific">Pleomorphomonas carboxyditropha</name>
    <dbReference type="NCBI Taxonomy" id="2023338"/>
    <lineage>
        <taxon>Bacteria</taxon>
        <taxon>Pseudomonadati</taxon>
        <taxon>Pseudomonadota</taxon>
        <taxon>Alphaproteobacteria</taxon>
        <taxon>Hyphomicrobiales</taxon>
        <taxon>Pleomorphomonadaceae</taxon>
        <taxon>Pleomorphomonas</taxon>
    </lineage>
</organism>
<dbReference type="Proteomes" id="UP000231070">
    <property type="component" value="Unassembled WGS sequence"/>
</dbReference>
<dbReference type="InterPro" id="IPR037294">
    <property type="entry name" value="ABC_BtuC-like"/>
</dbReference>
<comment type="caution">
    <text evidence="9">The sequence shown here is derived from an EMBL/GenBank/DDBJ whole genome shotgun (WGS) entry which is preliminary data.</text>
</comment>
<feature type="transmembrane region" description="Helical" evidence="8">
    <location>
        <begin position="45"/>
        <end position="65"/>
    </location>
</feature>
<evidence type="ECO:0000313" key="9">
    <source>
        <dbReference type="EMBL" id="PIO96202.1"/>
    </source>
</evidence>
<gene>
    <name evidence="9" type="ORF">CJ014_26690</name>
</gene>
<keyword evidence="3" id="KW-0813">Transport</keyword>
<evidence type="ECO:0000256" key="2">
    <source>
        <dbReference type="ARBA" id="ARBA00007935"/>
    </source>
</evidence>
<dbReference type="OrthoDB" id="9811975at2"/>
<dbReference type="PANTHER" id="PTHR30472:SF27">
    <property type="entry name" value="PETROBACTIN IMPORT SYSTEM PERMEASE PROTEIN YCLN"/>
    <property type="match status" value="1"/>
</dbReference>
<reference evidence="9 10" key="1">
    <citation type="submission" date="2017-08" db="EMBL/GenBank/DDBJ databases">
        <title>Pleomorphomonas carboxidotrophicus sp. nov., a new mesophilic hydrogenogenic carboxidotroph.</title>
        <authorList>
            <person name="Esquivel-Elizondo S."/>
            <person name="Krajmalnik-Brown R."/>
            <person name="Maldonado J."/>
        </authorList>
    </citation>
    <scope>NUCLEOTIDE SEQUENCE [LARGE SCALE GENOMIC DNA]</scope>
    <source>
        <strain evidence="9 10">SVCO-16</strain>
    </source>
</reference>